<proteinExistence type="predicted"/>
<dbReference type="InterPro" id="IPR011639">
    <property type="entry name" value="MethylTrfase_TaqI-like_dom"/>
</dbReference>
<keyword evidence="3" id="KW-0808">Transferase</keyword>
<gene>
    <name evidence="8" type="ORF">AVLFYP127_00789</name>
</gene>
<evidence type="ECO:0000256" key="1">
    <source>
        <dbReference type="ARBA" id="ARBA00011900"/>
    </source>
</evidence>
<evidence type="ECO:0000259" key="7">
    <source>
        <dbReference type="Pfam" id="PF07669"/>
    </source>
</evidence>
<keyword evidence="4" id="KW-0949">S-adenosyl-L-methionine</keyword>
<organism evidence="8">
    <name type="scientific">Anaerococcus vaginalis</name>
    <dbReference type="NCBI Taxonomy" id="33037"/>
    <lineage>
        <taxon>Bacteria</taxon>
        <taxon>Bacillati</taxon>
        <taxon>Bacillota</taxon>
        <taxon>Tissierellia</taxon>
        <taxon>Tissierellales</taxon>
        <taxon>Peptoniphilaceae</taxon>
        <taxon>Anaerococcus</taxon>
    </lineage>
</organism>
<dbReference type="InterPro" id="IPR002052">
    <property type="entry name" value="DNA_methylase_N6_adenine_CS"/>
</dbReference>
<dbReference type="InterPro" id="IPR029063">
    <property type="entry name" value="SAM-dependent_MTases_sf"/>
</dbReference>
<dbReference type="Gene3D" id="3.40.50.150">
    <property type="entry name" value="Vaccinia Virus protein VP39"/>
    <property type="match status" value="1"/>
</dbReference>
<name>A0A6N2TTN9_9FIRM</name>
<evidence type="ECO:0000256" key="3">
    <source>
        <dbReference type="ARBA" id="ARBA00022679"/>
    </source>
</evidence>
<reference evidence="8" key="1">
    <citation type="submission" date="2019-11" db="EMBL/GenBank/DDBJ databases">
        <authorList>
            <person name="Feng L."/>
        </authorList>
    </citation>
    <scope>NUCLEOTIDE SEQUENCE</scope>
    <source>
        <strain evidence="8">AvaginalisLFYP127</strain>
    </source>
</reference>
<feature type="coiled-coil region" evidence="6">
    <location>
        <begin position="1096"/>
        <end position="1123"/>
    </location>
</feature>
<keyword evidence="6" id="KW-0175">Coiled coil</keyword>
<evidence type="ECO:0000256" key="4">
    <source>
        <dbReference type="ARBA" id="ARBA00022691"/>
    </source>
</evidence>
<keyword evidence="2" id="KW-0489">Methyltransferase</keyword>
<accession>A0A6N2TTN9</accession>
<dbReference type="PRINTS" id="PR00507">
    <property type="entry name" value="N12N6MTFRASE"/>
</dbReference>
<dbReference type="RefSeq" id="WP_421721505.1">
    <property type="nucleotide sequence ID" value="NZ_CACRSW010000027.1"/>
</dbReference>
<protein>
    <recommendedName>
        <fullName evidence="1">site-specific DNA-methyltransferase (adenine-specific)</fullName>
        <ecNumber evidence="1">2.1.1.72</ecNumber>
    </recommendedName>
</protein>
<dbReference type="GO" id="GO:0003676">
    <property type="term" value="F:nucleic acid binding"/>
    <property type="evidence" value="ECO:0007669"/>
    <property type="project" value="InterPro"/>
</dbReference>
<comment type="catalytic activity">
    <reaction evidence="5">
        <text>a 2'-deoxyadenosine in DNA + S-adenosyl-L-methionine = an N(6)-methyl-2'-deoxyadenosine in DNA + S-adenosyl-L-homocysteine + H(+)</text>
        <dbReference type="Rhea" id="RHEA:15197"/>
        <dbReference type="Rhea" id="RHEA-COMP:12418"/>
        <dbReference type="Rhea" id="RHEA-COMP:12419"/>
        <dbReference type="ChEBI" id="CHEBI:15378"/>
        <dbReference type="ChEBI" id="CHEBI:57856"/>
        <dbReference type="ChEBI" id="CHEBI:59789"/>
        <dbReference type="ChEBI" id="CHEBI:90615"/>
        <dbReference type="ChEBI" id="CHEBI:90616"/>
        <dbReference type="EC" id="2.1.1.72"/>
    </reaction>
</comment>
<dbReference type="SUPFAM" id="SSF53335">
    <property type="entry name" value="S-adenosyl-L-methionine-dependent methyltransferases"/>
    <property type="match status" value="1"/>
</dbReference>
<sequence>MKDNLNIDLNILKNNFLKHKGTFHIEDNIKIKFASEIMIPLLNEISPLDSIKFQSEYNYLKGGRADATYKNIVFEYKKGEYFNTQKGINEALFGRDEKDHGLESYLISHSDIDQSDLEDIKIKKIIGNIGIGFDGNQFIFSRYVKNNNINKKLNVSKTKYKGQELILPIEFKYEILDMNRGLERLVLILRQRKKMALTKENLLTAVSPKCSLFVRESVMKIYDVVEKINSDDSKFSRSKTMYNEWDLVFGKLYGEESEETGFTSVSPSIKNLYGISDDKKIISKYYLFSLQTFFNIFLKLLINNFLSQLINPLFSWDHKLDSLELISLFSGKEPEQNRIVRNFFEIHYLEWFVFAMHVNTEEEEVFTEIVNDILDLLEEFDLTTFLLKPENIQDVFQEVYMSLIPDNMRHLMGEYFSPDWIVEYLLDIVGYDGDINKGLIDPAGGSGPFILQALKKIVIKQGGNLTRDDIEKITNKVVLFDINPISVVAAKANYILVLMSTYKGNYDKDFINKKPIDIPVYVADSVLAPVVYGEESQNVIKVNTNVGTFEIPKFSNIHESNTFLRILSDRIHEQAIFEPVWSEIKDKTSLDDSQKDIVKELFKRIFLLHMSGLDSFWPIILKNSFAPLIIRNKFDFVVGNPPWISWKSMSKQYREGTLKVWKSYGIFEKNAYDKKTTHDDFGMAVTYVAIDYYLKDYGKMGFLLPSSFLKSTKGGEGFRKFKILRNHQDINFAVDEVNDFSGVKLFTIPTIAVKFIKNKNMVYPMNNYNVWSQINGRKYIDNHKHWKDVRKLLKFSTISAQPVDNNDLQSAWLTLKKNELKIANIVTNPNKKRIYRGRKGIEPAGAKGIYILTNVRHIKDSLLEVENDISRQRRKDVIERYNYIVKNKGTNKEIIEETYVYPMLGGRNLEKWRIKSNEFIVVPHDKENLYGISEVDLGSNAYRTYYMLEQYRDVLLKTRIQNGKFFNKDTQPFYRLDNVGKYTFSKYKVLWKEQTGSMSAVSISSYYESIKPDLKIFTKDKPIVVDSKVLMLDTDTLAESYFVSGILNSKIITNIIDGYAISTNRGIDVLKNIAIPKFDETNPNHLNISNISKSIHEIARKEYKNNTNEIKNLENELNIEVKKMFEI</sequence>
<feature type="domain" description="Type II methyltransferase M.TaqI-like" evidence="7">
    <location>
        <begin position="477"/>
        <end position="734"/>
    </location>
</feature>
<dbReference type="InterPro" id="IPR050953">
    <property type="entry name" value="N4_N6_ade-DNA_methylase"/>
</dbReference>
<dbReference type="GO" id="GO:0006304">
    <property type="term" value="P:DNA modification"/>
    <property type="evidence" value="ECO:0007669"/>
    <property type="project" value="InterPro"/>
</dbReference>
<dbReference type="PANTHER" id="PTHR33841:SF4">
    <property type="entry name" value="RESTRICTION MODIFICATION SYSTEM DNA SPECIFICITY DOMAIN"/>
    <property type="match status" value="1"/>
</dbReference>
<dbReference type="GO" id="GO:0009007">
    <property type="term" value="F:site-specific DNA-methyltransferase (adenine-specific) activity"/>
    <property type="evidence" value="ECO:0007669"/>
    <property type="project" value="UniProtKB-EC"/>
</dbReference>
<dbReference type="AlphaFoldDB" id="A0A6N2TTN9"/>
<dbReference type="EMBL" id="CACRSW010000027">
    <property type="protein sequence ID" value="VYT08677.1"/>
    <property type="molecule type" value="Genomic_DNA"/>
</dbReference>
<dbReference type="GO" id="GO:0032259">
    <property type="term" value="P:methylation"/>
    <property type="evidence" value="ECO:0007669"/>
    <property type="project" value="UniProtKB-KW"/>
</dbReference>
<dbReference type="PANTHER" id="PTHR33841">
    <property type="entry name" value="DNA METHYLTRANSFERASE YEEA-RELATED"/>
    <property type="match status" value="1"/>
</dbReference>
<dbReference type="EC" id="2.1.1.72" evidence="1"/>
<evidence type="ECO:0000256" key="2">
    <source>
        <dbReference type="ARBA" id="ARBA00022603"/>
    </source>
</evidence>
<evidence type="ECO:0000256" key="6">
    <source>
        <dbReference type="SAM" id="Coils"/>
    </source>
</evidence>
<evidence type="ECO:0000313" key="8">
    <source>
        <dbReference type="EMBL" id="VYT08677.1"/>
    </source>
</evidence>
<evidence type="ECO:0000256" key="5">
    <source>
        <dbReference type="ARBA" id="ARBA00047942"/>
    </source>
</evidence>
<dbReference type="Pfam" id="PF07669">
    <property type="entry name" value="Eco57I"/>
    <property type="match status" value="1"/>
</dbReference>
<dbReference type="PROSITE" id="PS00092">
    <property type="entry name" value="N6_MTASE"/>
    <property type="match status" value="1"/>
</dbReference>